<keyword evidence="2" id="KW-1185">Reference proteome</keyword>
<dbReference type="SUPFAM" id="SSF82649">
    <property type="entry name" value="SufE/NifU"/>
    <property type="match status" value="1"/>
</dbReference>
<dbReference type="AlphaFoldDB" id="A0A2S0ULJ2"/>
<evidence type="ECO:0000313" key="1">
    <source>
        <dbReference type="EMBL" id="AWB48694.1"/>
    </source>
</evidence>
<evidence type="ECO:0000313" key="2">
    <source>
        <dbReference type="Proteomes" id="UP000244496"/>
    </source>
</evidence>
<gene>
    <name evidence="1" type="ORF">HYN69_09380</name>
</gene>
<dbReference type="Proteomes" id="UP000244496">
    <property type="component" value="Chromosome"/>
</dbReference>
<proteinExistence type="predicted"/>
<dbReference type="EMBL" id="CP028918">
    <property type="protein sequence ID" value="AWB48694.1"/>
    <property type="molecule type" value="Genomic_DNA"/>
</dbReference>
<dbReference type="KEGG" id="geh:HYN69_09380"/>
<reference evidence="1 2" key="1">
    <citation type="submission" date="2018-04" db="EMBL/GenBank/DDBJ databases">
        <title>Genome sequencing of Gemmobacter.</title>
        <authorList>
            <person name="Yi H."/>
            <person name="Baek M.-G."/>
        </authorList>
    </citation>
    <scope>NUCLEOTIDE SEQUENCE [LARGE SCALE GENOMIC DNA]</scope>
    <source>
        <strain evidence="1 2">HYN0069</strain>
    </source>
</reference>
<sequence length="158" mass="16045">MVQAAQGEVMSDSDLVKLYSGRILALAADIPHLGRLSAPDGTAKRRSPLCGSTVTVDVTVADGRITGFGQDVKACALGQAAAAVVGAAALGRSRDEVALAREQLVAMLKAGGPAPDAPFDGLEVLLPAREYANRHASILLSLDATVDALDAAEAKLAG</sequence>
<dbReference type="InterPro" id="IPR002871">
    <property type="entry name" value="NIF_FeS_clus_asmbl_NifU_N"/>
</dbReference>
<protein>
    <submittedName>
        <fullName evidence="1">Iron-sulfur cluster assembly scaffold protein</fullName>
    </submittedName>
</protein>
<accession>A0A2S0ULJ2</accession>
<dbReference type="OrthoDB" id="7857113at2"/>
<dbReference type="GO" id="GO:0051536">
    <property type="term" value="F:iron-sulfur cluster binding"/>
    <property type="evidence" value="ECO:0007669"/>
    <property type="project" value="InterPro"/>
</dbReference>
<dbReference type="Gene3D" id="3.90.1010.10">
    <property type="match status" value="1"/>
</dbReference>
<dbReference type="CDD" id="cd06664">
    <property type="entry name" value="IscU_like"/>
    <property type="match status" value="1"/>
</dbReference>
<dbReference type="GO" id="GO:0016226">
    <property type="term" value="P:iron-sulfur cluster assembly"/>
    <property type="evidence" value="ECO:0007669"/>
    <property type="project" value="InterPro"/>
</dbReference>
<organism evidence="1 2">
    <name type="scientific">Paragemmobacter aquarius</name>
    <dbReference type="NCBI Taxonomy" id="2169400"/>
    <lineage>
        <taxon>Bacteria</taxon>
        <taxon>Pseudomonadati</taxon>
        <taxon>Pseudomonadota</taxon>
        <taxon>Alphaproteobacteria</taxon>
        <taxon>Rhodobacterales</taxon>
        <taxon>Paracoccaceae</taxon>
        <taxon>Paragemmobacter</taxon>
    </lineage>
</organism>
<name>A0A2S0ULJ2_9RHOB</name>
<dbReference type="GO" id="GO:0005506">
    <property type="term" value="F:iron ion binding"/>
    <property type="evidence" value="ECO:0007669"/>
    <property type="project" value="InterPro"/>
</dbReference>